<reference evidence="2 3" key="1">
    <citation type="submission" date="2021-06" db="EMBL/GenBank/DDBJ databases">
        <title>Caerostris extrusa draft genome.</title>
        <authorList>
            <person name="Kono N."/>
            <person name="Arakawa K."/>
        </authorList>
    </citation>
    <scope>NUCLEOTIDE SEQUENCE [LARGE SCALE GENOMIC DNA]</scope>
</reference>
<proteinExistence type="predicted"/>
<dbReference type="AlphaFoldDB" id="A0AAV4V585"/>
<feature type="compositionally biased region" description="Polar residues" evidence="1">
    <location>
        <begin position="115"/>
        <end position="131"/>
    </location>
</feature>
<dbReference type="EMBL" id="BPLR01013984">
    <property type="protein sequence ID" value="GIY65372.1"/>
    <property type="molecule type" value="Genomic_DNA"/>
</dbReference>
<feature type="compositionally biased region" description="Polar residues" evidence="1">
    <location>
        <begin position="87"/>
        <end position="96"/>
    </location>
</feature>
<comment type="caution">
    <text evidence="2">The sequence shown here is derived from an EMBL/GenBank/DDBJ whole genome shotgun (WGS) entry which is preliminary data.</text>
</comment>
<feature type="region of interest" description="Disordered" evidence="1">
    <location>
        <begin position="87"/>
        <end position="146"/>
    </location>
</feature>
<keyword evidence="3" id="KW-1185">Reference proteome</keyword>
<evidence type="ECO:0000313" key="2">
    <source>
        <dbReference type="EMBL" id="GIY65372.1"/>
    </source>
</evidence>
<dbReference type="Proteomes" id="UP001054945">
    <property type="component" value="Unassembled WGS sequence"/>
</dbReference>
<evidence type="ECO:0000256" key="1">
    <source>
        <dbReference type="SAM" id="MobiDB-lite"/>
    </source>
</evidence>
<protein>
    <submittedName>
        <fullName evidence="2">Uncharacterized protein</fullName>
    </submittedName>
</protein>
<evidence type="ECO:0000313" key="3">
    <source>
        <dbReference type="Proteomes" id="UP001054945"/>
    </source>
</evidence>
<organism evidence="2 3">
    <name type="scientific">Caerostris extrusa</name>
    <name type="common">Bark spider</name>
    <name type="synonym">Caerostris bankana</name>
    <dbReference type="NCBI Taxonomy" id="172846"/>
    <lineage>
        <taxon>Eukaryota</taxon>
        <taxon>Metazoa</taxon>
        <taxon>Ecdysozoa</taxon>
        <taxon>Arthropoda</taxon>
        <taxon>Chelicerata</taxon>
        <taxon>Arachnida</taxon>
        <taxon>Araneae</taxon>
        <taxon>Araneomorphae</taxon>
        <taxon>Entelegynae</taxon>
        <taxon>Araneoidea</taxon>
        <taxon>Araneidae</taxon>
        <taxon>Caerostris</taxon>
    </lineage>
</organism>
<sequence>MSDLSSDGNFTLKDEKNNKIFADIEHLSITESAELFIQYATTFENHTYVCVVSCVWHINVEISWYKGHKTKCTLPLTLLHSESQGFLTGPASQTDRPPSLHGKVKARPLSKGDNTRPTSHGYSYANKSQTIPEEFLPRMRNKDKKR</sequence>
<name>A0AAV4V585_CAEEX</name>
<gene>
    <name evidence="2" type="ORF">CEXT_777091</name>
</gene>
<accession>A0AAV4V585</accession>